<sequence length="215" mass="25232">MKNKINTDYSKRFIGVKLFREDFENILSLAEKTLQQVEIHDSTNMYENLDEVITHKGQNPKEISITGRNRDFSLEYFSFDVKNDYVSIYSRGSEKMYSFGLEIAELIKNKEDKYYTTLKPHNLLYITFLASTSLILFIDKETKTLSQPWLLWFVGVLGLLTLFSYFYKYLWVGLTLVKRHEYGFWNRNKDKIILALFGIIAGSIITLLIQLISSK</sequence>
<name>A0AAW6TS28_9FLAO</name>
<dbReference type="EMBL" id="JASCRY010000003">
    <property type="protein sequence ID" value="MDI5950438.1"/>
    <property type="molecule type" value="Genomic_DNA"/>
</dbReference>
<keyword evidence="1" id="KW-1133">Transmembrane helix</keyword>
<evidence type="ECO:0000256" key="1">
    <source>
        <dbReference type="SAM" id="Phobius"/>
    </source>
</evidence>
<feature type="transmembrane region" description="Helical" evidence="1">
    <location>
        <begin position="122"/>
        <end position="138"/>
    </location>
</feature>
<comment type="caution">
    <text evidence="2">The sequence shown here is derived from an EMBL/GenBank/DDBJ whole genome shotgun (WGS) entry which is preliminary data.</text>
</comment>
<reference evidence="2 3" key="1">
    <citation type="submission" date="2023-04" db="EMBL/GenBank/DDBJ databases">
        <title>Two novel species of Flavobacterium.</title>
        <authorList>
            <person name="Liu Q."/>
            <person name="Xin Y.-H."/>
        </authorList>
    </citation>
    <scope>NUCLEOTIDE SEQUENCE [LARGE SCALE GENOMIC DNA]</scope>
    <source>
        <strain evidence="2 3">LB2P87</strain>
    </source>
</reference>
<feature type="transmembrane region" description="Helical" evidence="1">
    <location>
        <begin position="192"/>
        <end position="212"/>
    </location>
</feature>
<keyword evidence="3" id="KW-1185">Reference proteome</keyword>
<organism evidence="2 3">
    <name type="scientific">Flavobacterium yafengii</name>
    <dbReference type="NCBI Taxonomy" id="3041253"/>
    <lineage>
        <taxon>Bacteria</taxon>
        <taxon>Pseudomonadati</taxon>
        <taxon>Bacteroidota</taxon>
        <taxon>Flavobacteriia</taxon>
        <taxon>Flavobacteriales</taxon>
        <taxon>Flavobacteriaceae</taxon>
        <taxon>Flavobacterium</taxon>
    </lineage>
</organism>
<gene>
    <name evidence="2" type="ORF">QLS97_12345</name>
</gene>
<dbReference type="Proteomes" id="UP001228643">
    <property type="component" value="Unassembled WGS sequence"/>
</dbReference>
<feature type="transmembrane region" description="Helical" evidence="1">
    <location>
        <begin position="150"/>
        <end position="171"/>
    </location>
</feature>
<protein>
    <submittedName>
        <fullName evidence="2">Uncharacterized protein</fullName>
    </submittedName>
</protein>
<keyword evidence="1" id="KW-0472">Membrane</keyword>
<keyword evidence="1" id="KW-0812">Transmembrane</keyword>
<dbReference type="AlphaFoldDB" id="A0AAW6TS28"/>
<dbReference type="RefSeq" id="WP_282717044.1">
    <property type="nucleotide sequence ID" value="NZ_JASCRY010000003.1"/>
</dbReference>
<proteinExistence type="predicted"/>
<evidence type="ECO:0000313" key="3">
    <source>
        <dbReference type="Proteomes" id="UP001228643"/>
    </source>
</evidence>
<accession>A0AAW6TS28</accession>
<evidence type="ECO:0000313" key="2">
    <source>
        <dbReference type="EMBL" id="MDI5950438.1"/>
    </source>
</evidence>